<evidence type="ECO:0000313" key="2">
    <source>
        <dbReference type="EMBL" id="MBZ2194623.1"/>
    </source>
</evidence>
<comment type="caution">
    <text evidence="2">The sequence shown here is derived from an EMBL/GenBank/DDBJ whole genome shotgun (WGS) entry which is preliminary data.</text>
</comment>
<dbReference type="InterPro" id="IPR006439">
    <property type="entry name" value="HAD-SF_hydro_IA"/>
</dbReference>
<dbReference type="PANTHER" id="PTHR18901">
    <property type="entry name" value="2-DEOXYGLUCOSE-6-PHOSPHATE PHOSPHATASE 2"/>
    <property type="match status" value="1"/>
</dbReference>
<dbReference type="InterPro" id="IPR023198">
    <property type="entry name" value="PGP-like_dom2"/>
</dbReference>
<dbReference type="Gene3D" id="3.40.50.1000">
    <property type="entry name" value="HAD superfamily/HAD-like"/>
    <property type="match status" value="1"/>
</dbReference>
<dbReference type="Pfam" id="PF13419">
    <property type="entry name" value="HAD_2"/>
    <property type="match status" value="1"/>
</dbReference>
<proteinExistence type="predicted"/>
<evidence type="ECO:0000313" key="3">
    <source>
        <dbReference type="Proteomes" id="UP000826651"/>
    </source>
</evidence>
<dbReference type="SFLD" id="SFLDG01129">
    <property type="entry name" value="C1.5:_HAD__Beta-PGM__Phosphata"/>
    <property type="match status" value="1"/>
</dbReference>
<keyword evidence="3" id="KW-1185">Reference proteome</keyword>
<reference evidence="2 3" key="1">
    <citation type="submission" date="2021-04" db="EMBL/GenBank/DDBJ databases">
        <title>Ruania sp. nov., isolated from sandy soil of mangrove forest.</title>
        <authorList>
            <person name="Ge X."/>
            <person name="Huang R."/>
            <person name="Liu W."/>
        </authorList>
    </citation>
    <scope>NUCLEOTIDE SEQUENCE [LARGE SCALE GENOMIC DNA]</scope>
    <source>
        <strain evidence="2 3">N2-46</strain>
    </source>
</reference>
<name>A0ABS7S3Z1_9MICO</name>
<accession>A0ABS7S3Z1</accession>
<dbReference type="InterPro" id="IPR041492">
    <property type="entry name" value="HAD_2"/>
</dbReference>
<dbReference type="SUPFAM" id="SSF56784">
    <property type="entry name" value="HAD-like"/>
    <property type="match status" value="1"/>
</dbReference>
<dbReference type="Proteomes" id="UP000826651">
    <property type="component" value="Unassembled WGS sequence"/>
</dbReference>
<dbReference type="Gene3D" id="1.10.150.240">
    <property type="entry name" value="Putative phosphatase, domain 2"/>
    <property type="match status" value="1"/>
</dbReference>
<gene>
    <name evidence="2" type="ORF">KCQ71_00540</name>
</gene>
<dbReference type="PANTHER" id="PTHR18901:SF38">
    <property type="entry name" value="PSEUDOURIDINE-5'-PHOSPHATASE"/>
    <property type="match status" value="1"/>
</dbReference>
<organism evidence="2 3">
    <name type="scientific">Occultella gossypii</name>
    <dbReference type="NCBI Taxonomy" id="2800820"/>
    <lineage>
        <taxon>Bacteria</taxon>
        <taxon>Bacillati</taxon>
        <taxon>Actinomycetota</taxon>
        <taxon>Actinomycetes</taxon>
        <taxon>Micrococcales</taxon>
        <taxon>Ruaniaceae</taxon>
        <taxon>Occultella</taxon>
    </lineage>
</organism>
<dbReference type="NCBIfam" id="TIGR01509">
    <property type="entry name" value="HAD-SF-IA-v3"/>
    <property type="match status" value="1"/>
</dbReference>
<dbReference type="InterPro" id="IPR023214">
    <property type="entry name" value="HAD_sf"/>
</dbReference>
<evidence type="ECO:0000256" key="1">
    <source>
        <dbReference type="SAM" id="MobiDB-lite"/>
    </source>
</evidence>
<sequence length="268" mass="28299">MAGGTTHRPTLREVRRPAAARGSVGRRGPRWVDLLTVPPASTTVLSAVLWDMDGTIVDTEPYWIGAEIDLATEHGGTWDSSLAVELVGNSLETSAALLRERAGIRGTDAEIVDELLSRVVRRVSEEGVPWLPGARDLLAQLRAADVPCALVTMSWRALADVVVAALPADTFAAVVTGDQVTNGKPHPEPYLRAARELGVDIGACVAIEDSIPGLASAEASGARVLAVPAVQRIDPAPGRSRVDSLSDVDLDVLRRIVAGEVHDHAGQN</sequence>
<dbReference type="InterPro" id="IPR036412">
    <property type="entry name" value="HAD-like_sf"/>
</dbReference>
<protein>
    <submittedName>
        <fullName evidence="2">HAD family phosphatase</fullName>
    </submittedName>
</protein>
<dbReference type="SFLD" id="SFLDS00003">
    <property type="entry name" value="Haloacid_Dehalogenase"/>
    <property type="match status" value="1"/>
</dbReference>
<dbReference type="CDD" id="cd07505">
    <property type="entry name" value="HAD_BPGM-like"/>
    <property type="match status" value="1"/>
</dbReference>
<dbReference type="EMBL" id="JAGSHT010000001">
    <property type="protein sequence ID" value="MBZ2194623.1"/>
    <property type="molecule type" value="Genomic_DNA"/>
</dbReference>
<feature type="region of interest" description="Disordered" evidence="1">
    <location>
        <begin position="1"/>
        <end position="25"/>
    </location>
</feature>